<evidence type="ECO:0000313" key="3">
    <source>
        <dbReference type="Proteomes" id="UP000248340"/>
    </source>
</evidence>
<evidence type="ECO:0000313" key="2">
    <source>
        <dbReference type="EMBL" id="PYH80225.1"/>
    </source>
</evidence>
<dbReference type="PANTHER" id="PTHR32487">
    <property type="entry name" value="3-OXO-DELTA(4,5)-STEROID 5-BETA-REDUCTASE"/>
    <property type="match status" value="1"/>
</dbReference>
<reference evidence="2 3" key="1">
    <citation type="submission" date="2016-12" db="EMBL/GenBank/DDBJ databases">
        <title>The genomes of Aspergillus section Nigri reveals drivers in fungal speciation.</title>
        <authorList>
            <consortium name="DOE Joint Genome Institute"/>
            <person name="Vesth T.C."/>
            <person name="Nybo J."/>
            <person name="Theobald S."/>
            <person name="Brandl J."/>
            <person name="Frisvad J.C."/>
            <person name="Nielsen K.F."/>
            <person name="Lyhne E.K."/>
            <person name="Kogle M.E."/>
            <person name="Kuo A."/>
            <person name="Riley R."/>
            <person name="Clum A."/>
            <person name="Nolan M."/>
            <person name="Lipzen A."/>
            <person name="Salamov A."/>
            <person name="Henrissat B."/>
            <person name="Wiebenga A."/>
            <person name="De Vries R.P."/>
            <person name="Grigoriev I.V."/>
            <person name="Mortensen U.H."/>
            <person name="Andersen M.R."/>
            <person name="Baker S.E."/>
        </authorList>
    </citation>
    <scope>NUCLEOTIDE SEQUENCE [LARGE SCALE GENOMIC DNA]</scope>
    <source>
        <strain evidence="2 3">CBS 121591</strain>
    </source>
</reference>
<dbReference type="Gene3D" id="3.40.50.720">
    <property type="entry name" value="NAD(P)-binding Rossmann-like Domain"/>
    <property type="match status" value="1"/>
</dbReference>
<dbReference type="InterPro" id="IPR036291">
    <property type="entry name" value="NAD(P)-bd_dom_sf"/>
</dbReference>
<keyword evidence="3" id="KW-1185">Reference proteome</keyword>
<dbReference type="GeneID" id="37143615"/>
<evidence type="ECO:0000259" key="1">
    <source>
        <dbReference type="Pfam" id="PF22917"/>
    </source>
</evidence>
<dbReference type="OrthoDB" id="1731983at2759"/>
<dbReference type="AlphaFoldDB" id="A0A319C4S4"/>
<dbReference type="VEuPathDB" id="FungiDB:BO82DRAFT_433430"/>
<dbReference type="RefSeq" id="XP_025490425.1">
    <property type="nucleotide sequence ID" value="XM_025640873.1"/>
</dbReference>
<accession>A0A319C4S4</accession>
<dbReference type="PANTHER" id="PTHR32487:SF4">
    <property type="entry name" value="SIRQ PROTEIN"/>
    <property type="match status" value="1"/>
</dbReference>
<protein>
    <recommendedName>
        <fullName evidence="1">PRISE-like Rossmann-fold domain-containing protein</fullName>
    </recommendedName>
</protein>
<dbReference type="Proteomes" id="UP000248340">
    <property type="component" value="Unassembled WGS sequence"/>
</dbReference>
<proteinExistence type="predicted"/>
<dbReference type="SUPFAM" id="SSF51735">
    <property type="entry name" value="NAD(P)-binding Rossmann-fold domains"/>
    <property type="match status" value="1"/>
</dbReference>
<name>A0A319C4S4_9EURO</name>
<dbReference type="EMBL" id="KZ821711">
    <property type="protein sequence ID" value="PYH80225.1"/>
    <property type="molecule type" value="Genomic_DNA"/>
</dbReference>
<dbReference type="STRING" id="1448315.A0A319C4S4"/>
<feature type="domain" description="PRISE-like Rossmann-fold" evidence="1">
    <location>
        <begin position="69"/>
        <end position="453"/>
    </location>
</feature>
<dbReference type="Pfam" id="PF22917">
    <property type="entry name" value="PRISE"/>
    <property type="match status" value="1"/>
</dbReference>
<sequence>MDDDIVNCRRNSNYGQDFITDIAENVSLSTPPEVAEILNISVRAEEFDNLYCIILTPANTPSMATESHAIVFGAAGLLGWATLNQLLSGYPSSSPFTRVTAVLNRPVAESDLCLPSGPNSPSFGLVLGINLLQTNTDDLAKQLKEKVPGAEGITHVFYFVFAPFNDDHIQECTQNCGMMQRLAGALNIVAPRLRSFVYSGGSRGYGIYNPSGVFQPPLEESMADGLPEDYAKTVAYPWFRKILTEASKDRNWTWSEVCPDAVVGFSPNGSAYSLALHWAQYLSLYAYNHRGVTDKEIDVPFPGSEAGYRSLYTPVSSEILGRIAIHAALHPDSCGRKIINMLDNDTPVSASDLWPGIAAWFGLKGVGPAKDDILKPSEYVDKYRHLFAQNGVPKGLTCGVGQGKKQLDSVGWWLTFDRQFSSKRLRSMGFTEQRDPVDGWLEAFERFRAAGIIF</sequence>
<gene>
    <name evidence="2" type="ORF">BO82DRAFT_433430</name>
</gene>
<dbReference type="InterPro" id="IPR055222">
    <property type="entry name" value="PRISE-like_Rossmann-fold"/>
</dbReference>
<organism evidence="2 3">
    <name type="scientific">Aspergillus uvarum CBS 121591</name>
    <dbReference type="NCBI Taxonomy" id="1448315"/>
    <lineage>
        <taxon>Eukaryota</taxon>
        <taxon>Fungi</taxon>
        <taxon>Dikarya</taxon>
        <taxon>Ascomycota</taxon>
        <taxon>Pezizomycotina</taxon>
        <taxon>Eurotiomycetes</taxon>
        <taxon>Eurotiomycetidae</taxon>
        <taxon>Eurotiales</taxon>
        <taxon>Aspergillaceae</taxon>
        <taxon>Aspergillus</taxon>
        <taxon>Aspergillus subgen. Circumdati</taxon>
    </lineage>
</organism>